<accession>A0AC59Y8H1</accession>
<dbReference type="Proteomes" id="UP001162501">
    <property type="component" value="Chromosome 11"/>
</dbReference>
<evidence type="ECO:0000313" key="1">
    <source>
        <dbReference type="EMBL" id="CAM9477773.1"/>
    </source>
</evidence>
<evidence type="ECO:0000313" key="2">
    <source>
        <dbReference type="Proteomes" id="UP001162501"/>
    </source>
</evidence>
<reference evidence="1" key="1">
    <citation type="submission" date="2023-05" db="EMBL/GenBank/DDBJ databases">
        <authorList>
            <consortium name="ELIXIR-Norway"/>
        </authorList>
    </citation>
    <scope>NUCLEOTIDE SEQUENCE</scope>
</reference>
<sequence>MQVDLPKQGQAPGAWSGGRDTSGLPDDLSWALPPPQAPPRASSRSSSCPHLPSCAGNPGAVPRFLLSHGKAPGPEPGFPLPSDPCLAAGGPCRLLVHLSCLEAPS</sequence>
<reference evidence="1" key="2">
    <citation type="submission" date="2025-03" db="EMBL/GenBank/DDBJ databases">
        <authorList>
            <consortium name="ELIXIR-Norway"/>
            <consortium name="Elixir Norway"/>
        </authorList>
    </citation>
    <scope>NUCLEOTIDE SEQUENCE</scope>
</reference>
<protein>
    <submittedName>
        <fullName evidence="1">Uncharacterized protein</fullName>
    </submittedName>
</protein>
<name>A0AC59Y8H1_RANTA</name>
<organism evidence="1 2">
    <name type="scientific">Rangifer tarandus platyrhynchus</name>
    <name type="common">Svalbard reindeer</name>
    <dbReference type="NCBI Taxonomy" id="3082113"/>
    <lineage>
        <taxon>Eukaryota</taxon>
        <taxon>Metazoa</taxon>
        <taxon>Chordata</taxon>
        <taxon>Craniata</taxon>
        <taxon>Vertebrata</taxon>
        <taxon>Euteleostomi</taxon>
        <taxon>Mammalia</taxon>
        <taxon>Eutheria</taxon>
        <taxon>Laurasiatheria</taxon>
        <taxon>Artiodactyla</taxon>
        <taxon>Ruminantia</taxon>
        <taxon>Pecora</taxon>
        <taxon>Cervidae</taxon>
        <taxon>Odocoileinae</taxon>
        <taxon>Rangifer</taxon>
    </lineage>
</organism>
<gene>
    <name evidence="1" type="ORF">MRATA1EN22A_LOCUS3063</name>
</gene>
<proteinExistence type="predicted"/>
<dbReference type="EMBL" id="OX596095">
    <property type="protein sequence ID" value="CAM9477773.1"/>
    <property type="molecule type" value="Genomic_DNA"/>
</dbReference>